<dbReference type="GeneID" id="41962222"/>
<dbReference type="KEGG" id="pgri:PgNI_07298"/>
<keyword evidence="1" id="KW-1185">Reference proteome</keyword>
<reference evidence="2" key="2">
    <citation type="submission" date="2019-10" db="EMBL/GenBank/DDBJ databases">
        <authorList>
            <consortium name="NCBI Genome Project"/>
        </authorList>
    </citation>
    <scope>NUCLEOTIDE SEQUENCE</scope>
    <source>
        <strain evidence="2">NI907</strain>
    </source>
</reference>
<gene>
    <name evidence="2" type="ORF">PgNI_07298</name>
</gene>
<name>A0A6P8B1M9_PYRGI</name>
<dbReference type="AlphaFoldDB" id="A0A6P8B1M9"/>
<accession>A0A6P8B1M9</accession>
<dbReference type="Proteomes" id="UP000515153">
    <property type="component" value="Unplaced"/>
</dbReference>
<sequence length="372" mass="42625">MSNVRATPAATAATAATAPPPDPVVVYFSEFCVSTEEERRLEDIHRRVLVWAAPADLAGWFEEKLLLHRITQVMFGLAPSQRGPNLRWFRKTFAPRVCSANQEQEDIVNDPVRFFGLMDLYDRARKFLPEAEQEKSQFMLDQYIEWDLIKLFTTIEFEKGRGASPPADFDCYWDFGFVTCRDASERAKLGNLYLRLFKEIKTVQTKLRNGKLTAPQHKTFINFAQATKEGEIIKFIASASQSLAADFEATFPAATHPIHAFLSVPLGGFRATVWRLKQALEWPILKRLITYEVAVLVDDWLPERIEDRRIWGPMLEIYEALMHDPLELHRQRASGTLVEYAESLGRVSNEVRQALLSLAPLEQPARIIKRRS</sequence>
<reference evidence="2" key="3">
    <citation type="submission" date="2025-08" db="UniProtKB">
        <authorList>
            <consortium name="RefSeq"/>
        </authorList>
    </citation>
    <scope>IDENTIFICATION</scope>
    <source>
        <strain evidence="2">NI907</strain>
    </source>
</reference>
<protein>
    <submittedName>
        <fullName evidence="2">Uncharacterized protein</fullName>
    </submittedName>
</protein>
<evidence type="ECO:0000313" key="1">
    <source>
        <dbReference type="Proteomes" id="UP000515153"/>
    </source>
</evidence>
<reference evidence="2" key="1">
    <citation type="journal article" date="2019" name="Mol. Biol. Evol.">
        <title>Blast fungal genomes show frequent chromosomal changes, gene gains and losses, and effector gene turnover.</title>
        <authorList>
            <person name="Gomez Luciano L.B."/>
            <person name="Jason Tsai I."/>
            <person name="Chuma I."/>
            <person name="Tosa Y."/>
            <person name="Chen Y.H."/>
            <person name="Li J.Y."/>
            <person name="Li M.Y."/>
            <person name="Jade Lu M.Y."/>
            <person name="Nakayashiki H."/>
            <person name="Li W.H."/>
        </authorList>
    </citation>
    <scope>NUCLEOTIDE SEQUENCE</scope>
    <source>
        <strain evidence="2">NI907</strain>
    </source>
</reference>
<organism evidence="1 2">
    <name type="scientific">Pyricularia grisea</name>
    <name type="common">Crabgrass-specific blast fungus</name>
    <name type="synonym">Magnaporthe grisea</name>
    <dbReference type="NCBI Taxonomy" id="148305"/>
    <lineage>
        <taxon>Eukaryota</taxon>
        <taxon>Fungi</taxon>
        <taxon>Dikarya</taxon>
        <taxon>Ascomycota</taxon>
        <taxon>Pezizomycotina</taxon>
        <taxon>Sordariomycetes</taxon>
        <taxon>Sordariomycetidae</taxon>
        <taxon>Magnaporthales</taxon>
        <taxon>Pyriculariaceae</taxon>
        <taxon>Pyricularia</taxon>
    </lineage>
</organism>
<dbReference type="RefSeq" id="XP_030981083.1">
    <property type="nucleotide sequence ID" value="XM_031127313.1"/>
</dbReference>
<proteinExistence type="predicted"/>
<evidence type="ECO:0000313" key="2">
    <source>
        <dbReference type="RefSeq" id="XP_030981083.1"/>
    </source>
</evidence>